<sequence>MWTWCSCNLMSRVNYAVLQMESRLIPVDGVSTHYCRWSLDALLQMECRCLDSGTPPRMSSLSFNYGSKSQHQPQNNYRLD</sequence>
<feature type="region of interest" description="Disordered" evidence="1">
    <location>
        <begin position="61"/>
        <end position="80"/>
    </location>
</feature>
<organism evidence="2 3">
    <name type="scientific">Araneus ventricosus</name>
    <name type="common">Orbweaver spider</name>
    <name type="synonym">Epeira ventricosa</name>
    <dbReference type="NCBI Taxonomy" id="182803"/>
    <lineage>
        <taxon>Eukaryota</taxon>
        <taxon>Metazoa</taxon>
        <taxon>Ecdysozoa</taxon>
        <taxon>Arthropoda</taxon>
        <taxon>Chelicerata</taxon>
        <taxon>Arachnida</taxon>
        <taxon>Araneae</taxon>
        <taxon>Araneomorphae</taxon>
        <taxon>Entelegynae</taxon>
        <taxon>Araneoidea</taxon>
        <taxon>Araneidae</taxon>
        <taxon>Araneus</taxon>
    </lineage>
</organism>
<dbReference type="EMBL" id="BGPR01003827">
    <property type="protein sequence ID" value="GBM92873.1"/>
    <property type="molecule type" value="Genomic_DNA"/>
</dbReference>
<evidence type="ECO:0000313" key="3">
    <source>
        <dbReference type="Proteomes" id="UP000499080"/>
    </source>
</evidence>
<name>A0A4Y2JR48_ARAVE</name>
<dbReference type="Proteomes" id="UP000499080">
    <property type="component" value="Unassembled WGS sequence"/>
</dbReference>
<dbReference type="AlphaFoldDB" id="A0A4Y2JR48"/>
<reference evidence="2 3" key="1">
    <citation type="journal article" date="2019" name="Sci. Rep.">
        <title>Orb-weaving spider Araneus ventricosus genome elucidates the spidroin gene catalogue.</title>
        <authorList>
            <person name="Kono N."/>
            <person name="Nakamura H."/>
            <person name="Ohtoshi R."/>
            <person name="Moran D.A.P."/>
            <person name="Shinohara A."/>
            <person name="Yoshida Y."/>
            <person name="Fujiwara M."/>
            <person name="Mori M."/>
            <person name="Tomita M."/>
            <person name="Arakawa K."/>
        </authorList>
    </citation>
    <scope>NUCLEOTIDE SEQUENCE [LARGE SCALE GENOMIC DNA]</scope>
</reference>
<gene>
    <name evidence="2" type="ORF">AVEN_217325_1</name>
</gene>
<evidence type="ECO:0000256" key="1">
    <source>
        <dbReference type="SAM" id="MobiDB-lite"/>
    </source>
</evidence>
<protein>
    <submittedName>
        <fullName evidence="2">Uncharacterized protein</fullName>
    </submittedName>
</protein>
<comment type="caution">
    <text evidence="2">The sequence shown here is derived from an EMBL/GenBank/DDBJ whole genome shotgun (WGS) entry which is preliminary data.</text>
</comment>
<keyword evidence="3" id="KW-1185">Reference proteome</keyword>
<proteinExistence type="predicted"/>
<accession>A0A4Y2JR48</accession>
<evidence type="ECO:0000313" key="2">
    <source>
        <dbReference type="EMBL" id="GBM92873.1"/>
    </source>
</evidence>